<gene>
    <name evidence="2" type="ORF">Tci_903988</name>
</gene>
<evidence type="ECO:0000256" key="1">
    <source>
        <dbReference type="SAM" id="MobiDB-lite"/>
    </source>
</evidence>
<proteinExistence type="predicted"/>
<accession>A0A699VDJ8</accession>
<reference evidence="2" key="1">
    <citation type="journal article" date="2019" name="Sci. Rep.">
        <title>Draft genome of Tanacetum cinerariifolium, the natural source of mosquito coil.</title>
        <authorList>
            <person name="Yamashiro T."/>
            <person name="Shiraishi A."/>
            <person name="Satake H."/>
            <person name="Nakayama K."/>
        </authorList>
    </citation>
    <scope>NUCLEOTIDE SEQUENCE</scope>
</reference>
<name>A0A699VDJ8_TANCI</name>
<comment type="caution">
    <text evidence="2">The sequence shown here is derived from an EMBL/GenBank/DDBJ whole genome shotgun (WGS) entry which is preliminary data.</text>
</comment>
<protein>
    <submittedName>
        <fullName evidence="2">Uncharacterized protein</fullName>
    </submittedName>
</protein>
<organism evidence="2">
    <name type="scientific">Tanacetum cinerariifolium</name>
    <name type="common">Dalmatian daisy</name>
    <name type="synonym">Chrysanthemum cinerariifolium</name>
    <dbReference type="NCBI Taxonomy" id="118510"/>
    <lineage>
        <taxon>Eukaryota</taxon>
        <taxon>Viridiplantae</taxon>
        <taxon>Streptophyta</taxon>
        <taxon>Embryophyta</taxon>
        <taxon>Tracheophyta</taxon>
        <taxon>Spermatophyta</taxon>
        <taxon>Magnoliopsida</taxon>
        <taxon>eudicotyledons</taxon>
        <taxon>Gunneridae</taxon>
        <taxon>Pentapetalae</taxon>
        <taxon>asterids</taxon>
        <taxon>campanulids</taxon>
        <taxon>Asterales</taxon>
        <taxon>Asteraceae</taxon>
        <taxon>Asteroideae</taxon>
        <taxon>Anthemideae</taxon>
        <taxon>Anthemidinae</taxon>
        <taxon>Tanacetum</taxon>
    </lineage>
</organism>
<evidence type="ECO:0000313" key="2">
    <source>
        <dbReference type="EMBL" id="GFD32019.1"/>
    </source>
</evidence>
<feature type="non-terminal residue" evidence="2">
    <location>
        <position position="92"/>
    </location>
</feature>
<dbReference type="AlphaFoldDB" id="A0A699VDJ8"/>
<feature type="region of interest" description="Disordered" evidence="1">
    <location>
        <begin position="1"/>
        <end position="34"/>
    </location>
</feature>
<dbReference type="EMBL" id="BKCJ011419797">
    <property type="protein sequence ID" value="GFD32019.1"/>
    <property type="molecule type" value="Genomic_DNA"/>
</dbReference>
<sequence>MGNERRGRRKKERNAFDQAAGSYGRRANSDAAGHKRRLVVERHHVFVNRDVGLHQGVLGQLAGQALRAQVNQHQVIVGAARDDVVATVQEFL</sequence>
<feature type="compositionally biased region" description="Basic residues" evidence="1">
    <location>
        <begin position="1"/>
        <end position="12"/>
    </location>
</feature>